<dbReference type="RefSeq" id="WP_267541340.1">
    <property type="nucleotide sequence ID" value="NZ_JAPNKA010000001.1"/>
</dbReference>
<evidence type="ECO:0008006" key="5">
    <source>
        <dbReference type="Google" id="ProtNLM"/>
    </source>
</evidence>
<evidence type="ECO:0000313" key="3">
    <source>
        <dbReference type="EMBL" id="MCY1082784.1"/>
    </source>
</evidence>
<accession>A0ABT4AM59</accession>
<dbReference type="Proteomes" id="UP001207654">
    <property type="component" value="Unassembled WGS sequence"/>
</dbReference>
<feature type="region of interest" description="Disordered" evidence="1">
    <location>
        <begin position="253"/>
        <end position="273"/>
    </location>
</feature>
<feature type="compositionally biased region" description="Polar residues" evidence="1">
    <location>
        <begin position="165"/>
        <end position="174"/>
    </location>
</feature>
<evidence type="ECO:0000256" key="1">
    <source>
        <dbReference type="SAM" id="MobiDB-lite"/>
    </source>
</evidence>
<proteinExistence type="predicted"/>
<reference evidence="3 4" key="1">
    <citation type="submission" date="2022-11" db="EMBL/GenBank/DDBJ databases">
        <title>Minimal conservation of predation-associated metabolite biosynthetic gene clusters underscores biosynthetic potential of Myxococcota including descriptions for ten novel species: Archangium lansinium sp. nov., Myxococcus landrumus sp. nov., Nannocystis bai.</title>
        <authorList>
            <person name="Ahearne A."/>
            <person name="Stevens C."/>
            <person name="Phillips K."/>
        </authorList>
    </citation>
    <scope>NUCLEOTIDE SEQUENCE [LARGE SCALE GENOMIC DNA]</scope>
    <source>
        <strain evidence="3 4">MIWBW</strain>
    </source>
</reference>
<protein>
    <recommendedName>
        <fullName evidence="5">Lipoprotein</fullName>
    </recommendedName>
</protein>
<feature type="signal peptide" evidence="2">
    <location>
        <begin position="1"/>
        <end position="19"/>
    </location>
</feature>
<evidence type="ECO:0000256" key="2">
    <source>
        <dbReference type="SAM" id="SignalP"/>
    </source>
</evidence>
<sequence length="601" mass="62879">MTRWIWLALVLALGGVQLGCEEAAGSNVDSDNDGVPDSEDCDDASPLAWRRVEAYFDFDKDGYGAGTLQAFCTGDNLPANAATVAGDCAPQDATRWRTLEGPGLYYADLDRDGRASSTPSSACVGTDLTGYTQTAGTDCNDSDPKVWELRTLYLDQDGDGVSGGEPSQSCTGNTLPAGASETSQEDCAPLNSSLHQVLSYSFRDADLDGATVPEEGTLCTGSTLPAGYSLTAGARSDCDDTRGDRWQLISEYPDPDRDSVGSGPAEQHCAGSLPEPGYSRLSSDCAPEDGTRWRMESYSWRDADGDGATVAESGQVCIGNSLPKGYFQFSGSFSDCDDTNAAVSVTWNVFADTDNDGVGAGSSVTLCAGTTRPAGYSHVGTDCEPGDASRWTELAFQYRDADLDSFTVATSGFVCTNGTLPPGYTSSPKGTDCDDTRADLNQSLQAYLDEDADGVGAGSPSTFCTNGSLPTGYASSSTDCAPSDALRWRNLAFQHVDADGDGRTTPSSGQLCSGSALPSGYATKATGNDCDDANAALYLWRVLYPDRDGDGVGVPPRAVLCLNDGPVPAGYSIYGFDPDDTKPTIAYPPEDEGLEALLLGE</sequence>
<organism evidence="3 4">
    <name type="scientific">Archangium lansingense</name>
    <dbReference type="NCBI Taxonomy" id="2995310"/>
    <lineage>
        <taxon>Bacteria</taxon>
        <taxon>Pseudomonadati</taxon>
        <taxon>Myxococcota</taxon>
        <taxon>Myxococcia</taxon>
        <taxon>Myxococcales</taxon>
        <taxon>Cystobacterineae</taxon>
        <taxon>Archangiaceae</taxon>
        <taxon>Archangium</taxon>
    </lineage>
</organism>
<keyword evidence="4" id="KW-1185">Reference proteome</keyword>
<dbReference type="EMBL" id="JAPNKA010000001">
    <property type="protein sequence ID" value="MCY1082784.1"/>
    <property type="molecule type" value="Genomic_DNA"/>
</dbReference>
<feature type="chain" id="PRO_5046821901" description="Lipoprotein" evidence="2">
    <location>
        <begin position="20"/>
        <end position="601"/>
    </location>
</feature>
<gene>
    <name evidence="3" type="ORF">OV287_50870</name>
</gene>
<name>A0ABT4AM59_9BACT</name>
<comment type="caution">
    <text evidence="3">The sequence shown here is derived from an EMBL/GenBank/DDBJ whole genome shotgun (WGS) entry which is preliminary data.</text>
</comment>
<feature type="region of interest" description="Disordered" evidence="1">
    <location>
        <begin position="157"/>
        <end position="184"/>
    </location>
</feature>
<evidence type="ECO:0000313" key="4">
    <source>
        <dbReference type="Proteomes" id="UP001207654"/>
    </source>
</evidence>
<keyword evidence="2" id="KW-0732">Signal</keyword>